<reference evidence="1 2" key="1">
    <citation type="submission" date="2020-04" db="EMBL/GenBank/DDBJ databases">
        <authorList>
            <person name="Yoon J."/>
        </authorList>
    </citation>
    <scope>NUCLEOTIDE SEQUENCE [LARGE SCALE GENOMIC DNA]</scope>
    <source>
        <strain evidence="1 2">DJ-13</strain>
    </source>
</reference>
<organism evidence="1 2">
    <name type="scientific">Croceivirga thetidis</name>
    <dbReference type="NCBI Taxonomy" id="2721623"/>
    <lineage>
        <taxon>Bacteria</taxon>
        <taxon>Pseudomonadati</taxon>
        <taxon>Bacteroidota</taxon>
        <taxon>Flavobacteriia</taxon>
        <taxon>Flavobacteriales</taxon>
        <taxon>Flavobacteriaceae</taxon>
        <taxon>Croceivirga</taxon>
    </lineage>
</organism>
<gene>
    <name evidence="1" type="ORF">HCU67_01375</name>
</gene>
<accession>A0ABX1GL50</accession>
<sequence length="162" mass="18561">MNSEMQTAFQKLESDKKIKWLNKDTGKYFLMNNGKFISVTLETNQNKVVNFIRQTNYNHAYARTKINHLFTDFNFDSTSRLDFFDNLKKGDIIRILENTDDLDPGDDVPLPSSTEYYSVNDGAISCNGVSIGDEIIARFHETDPNECMGSSTTQIYSIFEIL</sequence>
<proteinExistence type="predicted"/>
<comment type="caution">
    <text evidence="1">The sequence shown here is derived from an EMBL/GenBank/DDBJ whole genome shotgun (WGS) entry which is preliminary data.</text>
</comment>
<protein>
    <submittedName>
        <fullName evidence="1">Uncharacterized protein</fullName>
    </submittedName>
</protein>
<dbReference type="EMBL" id="JAAWWL010000001">
    <property type="protein sequence ID" value="NKI30579.1"/>
    <property type="molecule type" value="Genomic_DNA"/>
</dbReference>
<keyword evidence="2" id="KW-1185">Reference proteome</keyword>
<evidence type="ECO:0000313" key="2">
    <source>
        <dbReference type="Proteomes" id="UP000718451"/>
    </source>
</evidence>
<evidence type="ECO:0000313" key="1">
    <source>
        <dbReference type="EMBL" id="NKI30579.1"/>
    </source>
</evidence>
<name>A0ABX1GL50_9FLAO</name>
<dbReference type="RefSeq" id="WP_168550819.1">
    <property type="nucleotide sequence ID" value="NZ_JAAWWL010000001.1"/>
</dbReference>
<dbReference type="Proteomes" id="UP000718451">
    <property type="component" value="Unassembled WGS sequence"/>
</dbReference>